<dbReference type="PANTHER" id="PTHR43196:SF2">
    <property type="entry name" value="PHOSPHOADENOSINE PHOSPHOSULFATE REDUCTASE"/>
    <property type="match status" value="1"/>
</dbReference>
<reference evidence="2 3" key="1">
    <citation type="submission" date="2015-11" db="EMBL/GenBank/DDBJ databases">
        <title>Expanding the genomic diversity of Burkholderia species for the development of highly accurate diagnostics.</title>
        <authorList>
            <person name="Sahl J."/>
            <person name="Keim P."/>
            <person name="Wagner D."/>
        </authorList>
    </citation>
    <scope>NUCLEOTIDE SEQUENCE [LARGE SCALE GENOMIC DNA]</scope>
    <source>
        <strain evidence="2 3">MSMB2087WGS</strain>
    </source>
</reference>
<dbReference type="InterPro" id="IPR002500">
    <property type="entry name" value="PAPS_reduct_dom"/>
</dbReference>
<protein>
    <recommendedName>
        <fullName evidence="1">Phosphoadenosine phosphosulphate reductase domain-containing protein</fullName>
    </recommendedName>
</protein>
<name>A0A125DMF4_9BURK</name>
<dbReference type="RefSeq" id="WP_060192623.1">
    <property type="nucleotide sequence ID" value="NZ_LPHD01000049.1"/>
</dbReference>
<organism evidence="2 3">
    <name type="scientific">Burkholderia ubonensis</name>
    <dbReference type="NCBI Taxonomy" id="101571"/>
    <lineage>
        <taxon>Bacteria</taxon>
        <taxon>Pseudomonadati</taxon>
        <taxon>Pseudomonadota</taxon>
        <taxon>Betaproteobacteria</taxon>
        <taxon>Burkholderiales</taxon>
        <taxon>Burkholderiaceae</taxon>
        <taxon>Burkholderia</taxon>
        <taxon>Burkholderia cepacia complex</taxon>
    </lineage>
</organism>
<gene>
    <name evidence="2" type="ORF">WL29_22965</name>
</gene>
<evidence type="ECO:0000259" key="1">
    <source>
        <dbReference type="Pfam" id="PF01507"/>
    </source>
</evidence>
<dbReference type="Proteomes" id="UP000060630">
    <property type="component" value="Unassembled WGS sequence"/>
</dbReference>
<proteinExistence type="predicted"/>
<dbReference type="EMBL" id="LPHD01000049">
    <property type="protein sequence ID" value="KWA84225.1"/>
    <property type="molecule type" value="Genomic_DNA"/>
</dbReference>
<evidence type="ECO:0000313" key="2">
    <source>
        <dbReference type="EMBL" id="KWA84225.1"/>
    </source>
</evidence>
<dbReference type="PANTHER" id="PTHR43196">
    <property type="entry name" value="SULFATE ADENYLYLTRANSFERASE SUBUNIT 2"/>
    <property type="match status" value="1"/>
</dbReference>
<sequence length="734" mass="82636">MESQADLLSSMTNAKEHPVVFLNKKKPEFQPVVLRTAPDEVLAMPESNLREKVLKVVAVLRWALEHFEICFSYSGGKDSSTVLSMGLAAAAQLKAEGKQVKRFLVLNSDTQVENPEVLGVVRAELARVQQWIDAHDLPGHIAVTEPYILSQWAVTIIGGKTLISTPLTNRNCTTDLKSTPLGRVRTQFFGLNKVAQGKFTVGVTGVRFDESAERAGNMTKRAESPIQVVQTNADQDVFLAPLANWTTDEVMEYIGLAVNREVLAEDERLPVAIYSDFADVWRIYKDAEGECTVGQGDKPSKGCGARHGCYVCSMVHADKSMDAFLMQEQYAYMQPLARFREYLNNTVYDLNKRTWIGRTINDGHIVYGPDAYSPEYVQDLLRFALTIDRDEQLAAAKLGIAPRFQIVSPRALVAIDAVWSLQAYTLPFAALAIYHDVYVKGMRFEVPSVAKAPLTPVPPARYIPVEDWDEDALDAFTGLRNALLEATEGPCTALREIKVKGIPRQVMTMDTDRMFEVHEESVSLLLTFELERLVERHHASARTAGKYGFSLVGEGYKWYVSYGAITLAKSQVGEVDSILRRSSWREQHGLSGYNYDKEKAYAMSLEKPLPPEARKRREQPTAAQLKDAERMFRRSEVRGRRIPLDELYREWAPDVAWRRMGTRGLPVRKLLAHCLQKGKKQYSTSRHKGWARHHFVRLGELTQFLKDNPDVASRVMVHRSPSTRPGAQLDLFAA</sequence>
<evidence type="ECO:0000313" key="3">
    <source>
        <dbReference type="Proteomes" id="UP000060630"/>
    </source>
</evidence>
<dbReference type="Gene3D" id="3.40.50.620">
    <property type="entry name" value="HUPs"/>
    <property type="match status" value="1"/>
</dbReference>
<feature type="domain" description="Phosphoadenosine phosphosulphate reductase" evidence="1">
    <location>
        <begin position="69"/>
        <end position="255"/>
    </location>
</feature>
<dbReference type="SUPFAM" id="SSF52402">
    <property type="entry name" value="Adenine nucleotide alpha hydrolases-like"/>
    <property type="match status" value="1"/>
</dbReference>
<accession>A0A125DMF4</accession>
<dbReference type="Pfam" id="PF01507">
    <property type="entry name" value="PAPS_reduct"/>
    <property type="match status" value="1"/>
</dbReference>
<comment type="caution">
    <text evidence="2">The sequence shown here is derived from an EMBL/GenBank/DDBJ whole genome shotgun (WGS) entry which is preliminary data.</text>
</comment>
<dbReference type="AlphaFoldDB" id="A0A125DMF4"/>
<dbReference type="GO" id="GO:0003824">
    <property type="term" value="F:catalytic activity"/>
    <property type="evidence" value="ECO:0007669"/>
    <property type="project" value="InterPro"/>
</dbReference>
<dbReference type="InterPro" id="IPR050128">
    <property type="entry name" value="Sulfate_adenylyltrnsfr_sub2"/>
</dbReference>
<dbReference type="InterPro" id="IPR014729">
    <property type="entry name" value="Rossmann-like_a/b/a_fold"/>
</dbReference>